<reference evidence="1 2" key="1">
    <citation type="submission" date="2024-04" db="EMBL/GenBank/DDBJ databases">
        <title>Phyllosticta paracitricarpa is synonymous to the EU quarantine fungus P. citricarpa based on phylogenomic analyses.</title>
        <authorList>
            <consortium name="Lawrence Berkeley National Laboratory"/>
            <person name="Van Ingen-Buijs V.A."/>
            <person name="Van Westerhoven A.C."/>
            <person name="Haridas S."/>
            <person name="Skiadas P."/>
            <person name="Martin F."/>
            <person name="Groenewald J.Z."/>
            <person name="Crous P.W."/>
            <person name="Seidl M.F."/>
        </authorList>
    </citation>
    <scope>NUCLEOTIDE SEQUENCE [LARGE SCALE GENOMIC DNA]</scope>
    <source>
        <strain evidence="1 2">CBS 123371</strain>
    </source>
</reference>
<dbReference type="EMBL" id="JBBPHU010000010">
    <property type="protein sequence ID" value="KAK7513130.1"/>
    <property type="molecule type" value="Genomic_DNA"/>
</dbReference>
<proteinExistence type="predicted"/>
<gene>
    <name evidence="1" type="ORF">IWZ03DRAFT_362307</name>
</gene>
<dbReference type="Proteomes" id="UP001363622">
    <property type="component" value="Unassembled WGS sequence"/>
</dbReference>
<evidence type="ECO:0000313" key="2">
    <source>
        <dbReference type="Proteomes" id="UP001363622"/>
    </source>
</evidence>
<sequence length="191" mass="21509">MPPRFWLRAIILITAATVFISTLDAFTRLAVHFMPHHRVYPTAISNAANTPAAAAIPTHRPIFDIKINDGKAALNPTRDDNSATGKALPKLLREQRGKQQQPRPAVGLMQLRGRLRKWRDQTLKTSLQRLRIAEWNAKTKTLEKMGKVQDEKGEKEVLGKVMGGGGRPPLMKSSGDKPLRIFRGRRKMRAY</sequence>
<protein>
    <submittedName>
        <fullName evidence="1">Uncharacterized protein</fullName>
    </submittedName>
</protein>
<evidence type="ECO:0000313" key="1">
    <source>
        <dbReference type="EMBL" id="KAK7513130.1"/>
    </source>
</evidence>
<organism evidence="1 2">
    <name type="scientific">Phyllosticta citriasiana</name>
    <dbReference type="NCBI Taxonomy" id="595635"/>
    <lineage>
        <taxon>Eukaryota</taxon>
        <taxon>Fungi</taxon>
        <taxon>Dikarya</taxon>
        <taxon>Ascomycota</taxon>
        <taxon>Pezizomycotina</taxon>
        <taxon>Dothideomycetes</taxon>
        <taxon>Dothideomycetes incertae sedis</taxon>
        <taxon>Botryosphaeriales</taxon>
        <taxon>Phyllostictaceae</taxon>
        <taxon>Phyllosticta</taxon>
    </lineage>
</organism>
<comment type="caution">
    <text evidence="1">The sequence shown here is derived from an EMBL/GenBank/DDBJ whole genome shotgun (WGS) entry which is preliminary data.</text>
</comment>
<keyword evidence="2" id="KW-1185">Reference proteome</keyword>
<name>A0ABR1KHY2_9PEZI</name>
<accession>A0ABR1KHY2</accession>